<evidence type="ECO:0000256" key="4">
    <source>
        <dbReference type="ARBA" id="ARBA00022692"/>
    </source>
</evidence>
<dbReference type="GO" id="GO:0004222">
    <property type="term" value="F:metalloendopeptidase activity"/>
    <property type="evidence" value="ECO:0007669"/>
    <property type="project" value="InterPro"/>
</dbReference>
<dbReference type="PANTHER" id="PTHR13046:SF0">
    <property type="entry name" value="CAAX PRENYL PROTEASE 2"/>
    <property type="match status" value="1"/>
</dbReference>
<evidence type="ECO:0000256" key="1">
    <source>
        <dbReference type="ARBA" id="ARBA00004477"/>
    </source>
</evidence>
<dbReference type="Pfam" id="PF02517">
    <property type="entry name" value="Rce1-like"/>
    <property type="match status" value="1"/>
</dbReference>
<dbReference type="InterPro" id="IPR039731">
    <property type="entry name" value="Rce1"/>
</dbReference>
<protein>
    <recommendedName>
        <fullName evidence="10">intramembrane prenyl-peptidase Rce1</fullName>
        <ecNumber evidence="10">3.4.26.1</ecNumber>
    </recommendedName>
</protein>
<feature type="transmembrane region" description="Helical" evidence="11">
    <location>
        <begin position="291"/>
        <end position="308"/>
    </location>
</feature>
<comment type="similarity">
    <text evidence="2">Belongs to the peptidase U48 family.</text>
</comment>
<gene>
    <name evidence="13" type="ORF">GMOD_00001030</name>
</gene>
<evidence type="ECO:0000256" key="8">
    <source>
        <dbReference type="ARBA" id="ARBA00023136"/>
    </source>
</evidence>
<evidence type="ECO:0000256" key="5">
    <source>
        <dbReference type="ARBA" id="ARBA00022801"/>
    </source>
</evidence>
<dbReference type="EMBL" id="KE747810">
    <property type="protein sequence ID" value="RMZ67147.1"/>
    <property type="molecule type" value="Genomic_DNA"/>
</dbReference>
<evidence type="ECO:0000256" key="3">
    <source>
        <dbReference type="ARBA" id="ARBA00022670"/>
    </source>
</evidence>
<evidence type="ECO:0000259" key="12">
    <source>
        <dbReference type="Pfam" id="PF02517"/>
    </source>
</evidence>
<feature type="transmembrane region" description="Helical" evidence="11">
    <location>
        <begin position="365"/>
        <end position="385"/>
    </location>
</feature>
<evidence type="ECO:0000256" key="6">
    <source>
        <dbReference type="ARBA" id="ARBA00022824"/>
    </source>
</evidence>
<dbReference type="GO" id="GO:0005789">
    <property type="term" value="C:endoplasmic reticulum membrane"/>
    <property type="evidence" value="ECO:0007669"/>
    <property type="project" value="UniProtKB-SubCell"/>
</dbReference>
<keyword evidence="8 11" id="KW-0472">Membrane</keyword>
<keyword evidence="5" id="KW-0378">Hydrolase</keyword>
<evidence type="ECO:0000256" key="9">
    <source>
        <dbReference type="ARBA" id="ARBA00047280"/>
    </source>
</evidence>
<dbReference type="GO" id="GO:0071586">
    <property type="term" value="P:CAAX-box protein processing"/>
    <property type="evidence" value="ECO:0007669"/>
    <property type="project" value="InterPro"/>
</dbReference>
<dbReference type="PANTHER" id="PTHR13046">
    <property type="entry name" value="PROTEASE U48 CAAX PRENYL PROTEASE RCE1"/>
    <property type="match status" value="1"/>
</dbReference>
<evidence type="ECO:0000313" key="14">
    <source>
        <dbReference type="Proteomes" id="UP000265663"/>
    </source>
</evidence>
<keyword evidence="3" id="KW-0645">Protease</keyword>
<evidence type="ECO:0000256" key="7">
    <source>
        <dbReference type="ARBA" id="ARBA00022989"/>
    </source>
</evidence>
<dbReference type="EC" id="3.4.26.1" evidence="10"/>
<evidence type="ECO:0000256" key="11">
    <source>
        <dbReference type="SAM" id="Phobius"/>
    </source>
</evidence>
<dbReference type="Proteomes" id="UP000265663">
    <property type="component" value="Unassembled WGS sequence"/>
</dbReference>
<accession>A0A3M7LY08</accession>
<feature type="transmembrane region" description="Helical" evidence="11">
    <location>
        <begin position="178"/>
        <end position="199"/>
    </location>
</feature>
<dbReference type="InterPro" id="IPR003675">
    <property type="entry name" value="Rce1/LyrA-like_dom"/>
</dbReference>
<evidence type="ECO:0000256" key="10">
    <source>
        <dbReference type="ARBA" id="ARBA00049729"/>
    </source>
</evidence>
<keyword evidence="6" id="KW-0256">Endoplasmic reticulum</keyword>
<comment type="subcellular location">
    <subcellularLocation>
        <location evidence="1">Endoplasmic reticulum membrane</location>
        <topology evidence="1">Multi-pass membrane protein</topology>
    </subcellularLocation>
</comment>
<comment type="catalytic activity">
    <reaction evidence="9">
        <text>Hydrolyzes the peptide bond -P2-(S-farnesyl or geranylgeranyl)C-P1'-P2'-P3'-COOH where P1' and P2' are amino acids with aliphatic sidechains and P3' is any C-terminal residue.</text>
        <dbReference type="EC" id="3.4.26.1"/>
    </reaction>
</comment>
<feature type="transmembrane region" description="Helical" evidence="11">
    <location>
        <begin position="136"/>
        <end position="154"/>
    </location>
</feature>
<proteinExistence type="inferred from homology"/>
<dbReference type="OrthoDB" id="271604at2759"/>
<organism evidence="13 14">
    <name type="scientific">Pyrenophora seminiperda CCB06</name>
    <dbReference type="NCBI Taxonomy" id="1302712"/>
    <lineage>
        <taxon>Eukaryota</taxon>
        <taxon>Fungi</taxon>
        <taxon>Dikarya</taxon>
        <taxon>Ascomycota</taxon>
        <taxon>Pezizomycotina</taxon>
        <taxon>Dothideomycetes</taxon>
        <taxon>Pleosporomycetidae</taxon>
        <taxon>Pleosporales</taxon>
        <taxon>Pleosporineae</taxon>
        <taxon>Pleosporaceae</taxon>
        <taxon>Pyrenophora</taxon>
    </lineage>
</organism>
<feature type="transmembrane region" description="Helical" evidence="11">
    <location>
        <begin position="254"/>
        <end position="271"/>
    </location>
</feature>
<name>A0A3M7LY08_9PLEO</name>
<keyword evidence="14" id="KW-1185">Reference proteome</keyword>
<sequence length="404" mass="45469">MIHASALSIRRAFETMRFAAQLREGWAGYKTTPLLLWIRCFEYPSIAFGGKLLLIRNSGKMPPPHKGWRQSFSVLEDMYERHVKGVPEPPALSSSAAALLSAAYVFIYVIPFYLSPATRPSPTLTRDAPSSIRARVRAVTFSTILCSVLTVVVLNQHETAASDIVRLLGLWPVSPLDMIRSMLLVIILFAGPIFEHGVVDGAWRNWIRLARVHETLSSWIGYRNYIVGPVSEEFVWRSFIIPLHVLARFSGKQIVFLTPLYFGIAHLHHLYEFRLTHSEVPLFMAVLRSLFQFTYTSLFGFFAAFVFIRTGNVYTCILAHTFCNWMGLPRFYGRVGVEAGIPIGPPDVDKKDDEQKSVLAYQGKGIGWTVAYYIILVAGAVGFYYQLFPLTESSHALPVGLKKA</sequence>
<feature type="domain" description="CAAX prenyl protease 2/Lysostaphin resistance protein A-like" evidence="12">
    <location>
        <begin position="218"/>
        <end position="326"/>
    </location>
</feature>
<evidence type="ECO:0000256" key="2">
    <source>
        <dbReference type="ARBA" id="ARBA00006897"/>
    </source>
</evidence>
<feature type="transmembrane region" description="Helical" evidence="11">
    <location>
        <begin position="96"/>
        <end position="115"/>
    </location>
</feature>
<evidence type="ECO:0000313" key="13">
    <source>
        <dbReference type="EMBL" id="RMZ67147.1"/>
    </source>
</evidence>
<reference evidence="13 14" key="1">
    <citation type="journal article" date="2014" name="PLoS ONE">
        <title>De novo Genome Assembly of the Fungal Plant Pathogen Pyrenophora semeniperda.</title>
        <authorList>
            <person name="Soliai M.M."/>
            <person name="Meyer S.E."/>
            <person name="Udall J.A."/>
            <person name="Elzinga D.E."/>
            <person name="Hermansen R.A."/>
            <person name="Bodily P.M."/>
            <person name="Hart A.A."/>
            <person name="Coleman C.E."/>
        </authorList>
    </citation>
    <scope>NUCLEOTIDE SEQUENCE [LARGE SCALE GENOMIC DNA]</scope>
    <source>
        <strain evidence="13 14">CCB06</strain>
        <tissue evidence="13">Mycelium</tissue>
    </source>
</reference>
<dbReference type="AlphaFoldDB" id="A0A3M7LY08"/>
<keyword evidence="7 11" id="KW-1133">Transmembrane helix</keyword>
<keyword evidence="4 11" id="KW-0812">Transmembrane</keyword>